<accession>A0A9P7RE78</accession>
<keyword evidence="2" id="KW-1185">Reference proteome</keyword>
<reference evidence="1" key="1">
    <citation type="submission" date="2021-05" db="EMBL/GenBank/DDBJ databases">
        <title>Comparative genomics of three Colletotrichum scovillei strains and genetic complementation revealed genes involved fungal growth and virulence on chili pepper.</title>
        <authorList>
            <person name="Hsieh D.-K."/>
            <person name="Chuang S.-C."/>
            <person name="Chen C.-Y."/>
            <person name="Chao Y.-T."/>
            <person name="Lu M.-Y.J."/>
            <person name="Lee M.-H."/>
            <person name="Shih M.-C."/>
        </authorList>
    </citation>
    <scope>NUCLEOTIDE SEQUENCE</scope>
    <source>
        <strain evidence="1">Coll-153</strain>
    </source>
</reference>
<name>A0A9P7RE78_9PEZI</name>
<evidence type="ECO:0000313" key="2">
    <source>
        <dbReference type="Proteomes" id="UP000699042"/>
    </source>
</evidence>
<gene>
    <name evidence="1" type="ORF">JMJ77_007018</name>
</gene>
<comment type="caution">
    <text evidence="1">The sequence shown here is derived from an EMBL/GenBank/DDBJ whole genome shotgun (WGS) entry which is preliminary data.</text>
</comment>
<dbReference type="Proteomes" id="UP000699042">
    <property type="component" value="Unassembled WGS sequence"/>
</dbReference>
<dbReference type="OrthoDB" id="4500473at2759"/>
<sequence>MSKKCWFVLRQTHYPPPTGLEDGTGQIKGPVCCGHIIPDLEHLDKIINISGPSEIPADMPIYHTKSENMSWEQSSGPTINHYGHIGAPILAAAGITATASAGIAFQKSVTNHGEFKVLDTYTIQATPSYIEDSITTDEVSRYIQEHKKMGRWSFYMITGIAIARGARVLRSKERKIGLHGGLGTGLYGLADAGVGIENSTEDKLSMSGETVSDFVWAVRLARIRKGLLDRTWDYETHSKGATYSLDSGDRLAEMKEILHNEGIADERIIAPGNGSEIFVV</sequence>
<organism evidence="1 2">
    <name type="scientific">Colletotrichum scovillei</name>
    <dbReference type="NCBI Taxonomy" id="1209932"/>
    <lineage>
        <taxon>Eukaryota</taxon>
        <taxon>Fungi</taxon>
        <taxon>Dikarya</taxon>
        <taxon>Ascomycota</taxon>
        <taxon>Pezizomycotina</taxon>
        <taxon>Sordariomycetes</taxon>
        <taxon>Hypocreomycetidae</taxon>
        <taxon>Glomerellales</taxon>
        <taxon>Glomerellaceae</taxon>
        <taxon>Colletotrichum</taxon>
        <taxon>Colletotrichum acutatum species complex</taxon>
    </lineage>
</organism>
<dbReference type="EMBL" id="JAESDN010000002">
    <property type="protein sequence ID" value="KAG7054539.1"/>
    <property type="molecule type" value="Genomic_DNA"/>
</dbReference>
<evidence type="ECO:0000313" key="1">
    <source>
        <dbReference type="EMBL" id="KAG7054539.1"/>
    </source>
</evidence>
<protein>
    <submittedName>
        <fullName evidence="1">Uncharacterized protein</fullName>
    </submittedName>
</protein>
<proteinExistence type="predicted"/>
<dbReference type="AlphaFoldDB" id="A0A9P7RE78"/>